<dbReference type="EMBL" id="CAJPDS010000013">
    <property type="protein sequence ID" value="CAF9913492.1"/>
    <property type="molecule type" value="Genomic_DNA"/>
</dbReference>
<accession>A0A8H3I3D3</accession>
<gene>
    <name evidence="2" type="ORF">HETSPECPRED_001570</name>
</gene>
<keyword evidence="1" id="KW-0472">Membrane</keyword>
<evidence type="ECO:0000256" key="1">
    <source>
        <dbReference type="SAM" id="Phobius"/>
    </source>
</evidence>
<evidence type="ECO:0000313" key="3">
    <source>
        <dbReference type="Proteomes" id="UP000664521"/>
    </source>
</evidence>
<organism evidence="2 3">
    <name type="scientific">Heterodermia speciosa</name>
    <dbReference type="NCBI Taxonomy" id="116794"/>
    <lineage>
        <taxon>Eukaryota</taxon>
        <taxon>Fungi</taxon>
        <taxon>Dikarya</taxon>
        <taxon>Ascomycota</taxon>
        <taxon>Pezizomycotina</taxon>
        <taxon>Lecanoromycetes</taxon>
        <taxon>OSLEUM clade</taxon>
        <taxon>Lecanoromycetidae</taxon>
        <taxon>Caliciales</taxon>
        <taxon>Physciaceae</taxon>
        <taxon>Heterodermia</taxon>
    </lineage>
</organism>
<keyword evidence="1" id="KW-1133">Transmembrane helix</keyword>
<feature type="transmembrane region" description="Helical" evidence="1">
    <location>
        <begin position="221"/>
        <end position="240"/>
    </location>
</feature>
<reference evidence="2" key="1">
    <citation type="submission" date="2021-03" db="EMBL/GenBank/DDBJ databases">
        <authorList>
            <person name="Tagirdzhanova G."/>
        </authorList>
    </citation>
    <scope>NUCLEOTIDE SEQUENCE</scope>
</reference>
<keyword evidence="3" id="KW-1185">Reference proteome</keyword>
<protein>
    <submittedName>
        <fullName evidence="2">Uncharacterized protein</fullName>
    </submittedName>
</protein>
<comment type="caution">
    <text evidence="2">The sequence shown here is derived from an EMBL/GenBank/DDBJ whole genome shotgun (WGS) entry which is preliminary data.</text>
</comment>
<evidence type="ECO:0000313" key="2">
    <source>
        <dbReference type="EMBL" id="CAF9913492.1"/>
    </source>
</evidence>
<keyword evidence="1" id="KW-0812">Transmembrane</keyword>
<dbReference type="AlphaFoldDB" id="A0A8H3I3D3"/>
<name>A0A8H3I3D3_9LECA</name>
<proteinExistence type="predicted"/>
<sequence>MLLPIARRHWFEIDDQPWFPSFLRERVQASLTILWTLKVPIIQGASCASLLANKLRSILGSALQSYTFVDFCSGGGGPTPFVERNINRTIRGNAAWSQTKSTANDIELVQLNGAGKTQREGGVDFVLTDIHPHLEAWERAAKKSDRLKYIESSVDAGDAPKDILALATGDESRQQKKVFRLFSLAFHHFDDPAARRILQNTLETSSGFGIFELQDRTLEGLLTALVLFPSLWAGSWYWFWGDWTHLFWTYVIPVVPFVVVFDGLMSCVRMRSGEEILRLMEGLKGKEGWRFETGSTMHTWPTGRMTYFVGIKDD</sequence>
<dbReference type="OrthoDB" id="2101715at2759"/>
<dbReference type="Proteomes" id="UP000664521">
    <property type="component" value="Unassembled WGS sequence"/>
</dbReference>
<feature type="transmembrane region" description="Helical" evidence="1">
    <location>
        <begin position="246"/>
        <end position="268"/>
    </location>
</feature>